<proteinExistence type="predicted"/>
<reference evidence="1" key="2">
    <citation type="submission" date="2020-09" db="EMBL/GenBank/DDBJ databases">
        <authorList>
            <person name="Sun Q."/>
            <person name="Kim S."/>
        </authorList>
    </citation>
    <scope>NUCLEOTIDE SEQUENCE</scope>
    <source>
        <strain evidence="1">KCTC 12870</strain>
    </source>
</reference>
<protein>
    <recommendedName>
        <fullName evidence="3">DUF2851 family protein</fullName>
    </recommendedName>
</protein>
<evidence type="ECO:0008006" key="3">
    <source>
        <dbReference type="Google" id="ProtNLM"/>
    </source>
</evidence>
<accession>A0A8J3DEL4</accession>
<name>A0A8J3DEL4_9BACT</name>
<sequence>MLNGNSLSYTMTAFPPAQPSPPLEVAEIPGEFGPVSLSERVVQHIWLRQDFCSNGLKTLSGKRVTVRRPGQWNLQEGPDFRDALIEIDGQRVTGDVEIHFYQGDWFAHGHETDGNFDRVALHVVVFDDGARPAYTSLGAQPEVIALLPYLNRDLESHAMEDALLALERRDHVELLEFYLSLPPPARCADLRDLAFDRWRQKRRYAQLRLKRLGWPLALHQAFLETLGYRRNRAPMNILAERFPPETMRGMGAEELFDTAKGQWKLAGLRPANHPRKRLEQCLALLHARPDWPSALKGWSALKTPADPDEATGIVRRQASFTRLRAELAEDILAGVLTGSRLDTLVVDAFLPLLSVELDQDFFGLWHHWMAGDAPAALIQFLRESGVTSARQPRCNGLLQGALQRFFTQGL</sequence>
<reference evidence="1" key="1">
    <citation type="journal article" date="2014" name="Int. J. Syst. Evol. Microbiol.">
        <title>Complete genome sequence of Corynebacterium casei LMG S-19264T (=DSM 44701T), isolated from a smear-ripened cheese.</title>
        <authorList>
            <consortium name="US DOE Joint Genome Institute (JGI-PGF)"/>
            <person name="Walter F."/>
            <person name="Albersmeier A."/>
            <person name="Kalinowski J."/>
            <person name="Ruckert C."/>
        </authorList>
    </citation>
    <scope>NUCLEOTIDE SEQUENCE</scope>
    <source>
        <strain evidence="1">KCTC 12870</strain>
    </source>
</reference>
<evidence type="ECO:0000313" key="1">
    <source>
        <dbReference type="EMBL" id="GHB97480.1"/>
    </source>
</evidence>
<dbReference type="Pfam" id="PF11013">
    <property type="entry name" value="DUF2851"/>
    <property type="match status" value="1"/>
</dbReference>
<comment type="caution">
    <text evidence="1">The sequence shown here is derived from an EMBL/GenBank/DDBJ whole genome shotgun (WGS) entry which is preliminary data.</text>
</comment>
<gene>
    <name evidence="1" type="ORF">GCM10007047_11620</name>
</gene>
<dbReference type="EMBL" id="BMXG01000006">
    <property type="protein sequence ID" value="GHB97480.1"/>
    <property type="molecule type" value="Genomic_DNA"/>
</dbReference>
<dbReference type="Proteomes" id="UP000642829">
    <property type="component" value="Unassembled WGS sequence"/>
</dbReference>
<dbReference type="AlphaFoldDB" id="A0A8J3DEL4"/>
<dbReference type="InterPro" id="IPR021272">
    <property type="entry name" value="DUF2851"/>
</dbReference>
<evidence type="ECO:0000313" key="2">
    <source>
        <dbReference type="Proteomes" id="UP000642829"/>
    </source>
</evidence>
<organism evidence="1 2">
    <name type="scientific">Cerasicoccus arenae</name>
    <dbReference type="NCBI Taxonomy" id="424488"/>
    <lineage>
        <taxon>Bacteria</taxon>
        <taxon>Pseudomonadati</taxon>
        <taxon>Verrucomicrobiota</taxon>
        <taxon>Opitutia</taxon>
        <taxon>Puniceicoccales</taxon>
        <taxon>Cerasicoccaceae</taxon>
        <taxon>Cerasicoccus</taxon>
    </lineage>
</organism>
<keyword evidence="2" id="KW-1185">Reference proteome</keyword>